<dbReference type="InterPro" id="IPR006630">
    <property type="entry name" value="La_HTH"/>
</dbReference>
<sequence length="387" mass="43499">MQVCRSRRIYSFLEVLKEDNSSNVQITFSTEPTSKVESSTLKHNHSALEYKILKQIEFYFSDANILKDQYILKAVKSNKEGWVKLSTVAAFRRVQMLTSDEDLIRKVLRRSEQLEVSEDGTRIRRRNPLPEWDRSVYQRSVLITHFKPNELVTISQIAKFFKANDLCVTLVRIIDTNRPIPSDLIKTANHLGYLGKEKCAVVEFDTKEAAMKALPLTQTLFPDTFSTLCQVKIKSTKKENFQYASPATANNTTNGATHRPQISLKSKYSDVRVQLIRDPVSPATEDCVGFDSTWRESLRLERLNIQGTSNVPATPTANKTPKNIGGGTEEEGELFFTPTAPSPVAGMVDPPRPPKVPAPSIDDSRKSTNLLMFDDAIAFMGPPTKSP</sequence>
<accession>A0A564YQ70</accession>
<dbReference type="PANTHER" id="PTHR22792:SF140">
    <property type="entry name" value="ACHILLES, ISOFORM A"/>
    <property type="match status" value="1"/>
</dbReference>
<evidence type="ECO:0000256" key="3">
    <source>
        <dbReference type="ARBA" id="ARBA00023242"/>
    </source>
</evidence>
<evidence type="ECO:0000256" key="5">
    <source>
        <dbReference type="SAM" id="MobiDB-lite"/>
    </source>
</evidence>
<evidence type="ECO:0000313" key="7">
    <source>
        <dbReference type="EMBL" id="VUZ49119.1"/>
    </source>
</evidence>
<dbReference type="Proteomes" id="UP000321570">
    <property type="component" value="Unassembled WGS sequence"/>
</dbReference>
<keyword evidence="8" id="KW-1185">Reference proteome</keyword>
<dbReference type="GO" id="GO:0006396">
    <property type="term" value="P:RNA processing"/>
    <property type="evidence" value="ECO:0007669"/>
    <property type="project" value="InterPro"/>
</dbReference>
<proteinExistence type="predicted"/>
<evidence type="ECO:0000256" key="2">
    <source>
        <dbReference type="ARBA" id="ARBA00022884"/>
    </source>
</evidence>
<evidence type="ECO:0000313" key="8">
    <source>
        <dbReference type="Proteomes" id="UP000321570"/>
    </source>
</evidence>
<feature type="domain" description="HTH La-type RNA-binding" evidence="6">
    <location>
        <begin position="42"/>
        <end position="133"/>
    </location>
</feature>
<dbReference type="FunFam" id="1.10.10.10:FF:000158">
    <property type="entry name" value="La ribonucleoprotein domain family member 7"/>
    <property type="match status" value="1"/>
</dbReference>
<dbReference type="GO" id="GO:0005634">
    <property type="term" value="C:nucleus"/>
    <property type="evidence" value="ECO:0007669"/>
    <property type="project" value="UniProtKB-SubCell"/>
</dbReference>
<dbReference type="Pfam" id="PF05383">
    <property type="entry name" value="La"/>
    <property type="match status" value="1"/>
</dbReference>
<dbReference type="InterPro" id="IPR036388">
    <property type="entry name" value="WH-like_DNA-bd_sf"/>
</dbReference>
<dbReference type="InterPro" id="IPR002344">
    <property type="entry name" value="Lupus_La"/>
</dbReference>
<evidence type="ECO:0000256" key="4">
    <source>
        <dbReference type="PROSITE-ProRule" id="PRU00332"/>
    </source>
</evidence>
<reference evidence="7 8" key="1">
    <citation type="submission" date="2019-07" db="EMBL/GenBank/DDBJ databases">
        <authorList>
            <person name="Jastrzebski P J."/>
            <person name="Paukszto L."/>
            <person name="Jastrzebski P J."/>
        </authorList>
    </citation>
    <scope>NUCLEOTIDE SEQUENCE [LARGE SCALE GENOMIC DNA]</scope>
    <source>
        <strain evidence="7 8">WMS-il1</strain>
    </source>
</reference>
<evidence type="ECO:0000256" key="1">
    <source>
        <dbReference type="ARBA" id="ARBA00004123"/>
    </source>
</evidence>
<dbReference type="GO" id="GO:0003729">
    <property type="term" value="F:mRNA binding"/>
    <property type="evidence" value="ECO:0007669"/>
    <property type="project" value="TreeGrafter"/>
</dbReference>
<comment type="subcellular location">
    <subcellularLocation>
        <location evidence="1">Nucleus</location>
    </subcellularLocation>
</comment>
<keyword evidence="3" id="KW-0539">Nucleus</keyword>
<dbReference type="InterPro" id="IPR036390">
    <property type="entry name" value="WH_DNA-bd_sf"/>
</dbReference>
<dbReference type="InterPro" id="IPR045180">
    <property type="entry name" value="La_dom_prot"/>
</dbReference>
<dbReference type="EMBL" id="CABIJS010000322">
    <property type="protein sequence ID" value="VUZ49119.1"/>
    <property type="molecule type" value="Genomic_DNA"/>
</dbReference>
<keyword evidence="2 4" id="KW-0694">RNA-binding</keyword>
<dbReference type="PANTHER" id="PTHR22792">
    <property type="entry name" value="LUPUS LA PROTEIN-RELATED"/>
    <property type="match status" value="1"/>
</dbReference>
<organism evidence="7 8">
    <name type="scientific">Hymenolepis diminuta</name>
    <name type="common">Rat tapeworm</name>
    <dbReference type="NCBI Taxonomy" id="6216"/>
    <lineage>
        <taxon>Eukaryota</taxon>
        <taxon>Metazoa</taxon>
        <taxon>Spiralia</taxon>
        <taxon>Lophotrochozoa</taxon>
        <taxon>Platyhelminthes</taxon>
        <taxon>Cestoda</taxon>
        <taxon>Eucestoda</taxon>
        <taxon>Cyclophyllidea</taxon>
        <taxon>Hymenolepididae</taxon>
        <taxon>Hymenolepis</taxon>
    </lineage>
</organism>
<name>A0A564YQ70_HYMDI</name>
<feature type="region of interest" description="Disordered" evidence="5">
    <location>
        <begin position="308"/>
        <end position="367"/>
    </location>
</feature>
<dbReference type="SMART" id="SM00715">
    <property type="entry name" value="LA"/>
    <property type="match status" value="1"/>
</dbReference>
<evidence type="ECO:0000259" key="6">
    <source>
        <dbReference type="PROSITE" id="PS50961"/>
    </source>
</evidence>
<dbReference type="GO" id="GO:1990904">
    <property type="term" value="C:ribonucleoprotein complex"/>
    <property type="evidence" value="ECO:0007669"/>
    <property type="project" value="InterPro"/>
</dbReference>
<dbReference type="PROSITE" id="PS50961">
    <property type="entry name" value="HTH_LA"/>
    <property type="match status" value="1"/>
</dbReference>
<gene>
    <name evidence="7" type="ORF">WMSIL1_LOCUS8362</name>
</gene>
<dbReference type="SUPFAM" id="SSF46785">
    <property type="entry name" value="Winged helix' DNA-binding domain"/>
    <property type="match status" value="1"/>
</dbReference>
<feature type="compositionally biased region" description="Polar residues" evidence="5">
    <location>
        <begin position="308"/>
        <end position="321"/>
    </location>
</feature>
<protein>
    <recommendedName>
        <fullName evidence="6">HTH La-type RNA-binding domain-containing protein</fullName>
    </recommendedName>
</protein>
<dbReference type="AlphaFoldDB" id="A0A564YQ70"/>
<dbReference type="PRINTS" id="PR00302">
    <property type="entry name" value="LUPUSLA"/>
</dbReference>
<dbReference type="Gene3D" id="1.10.10.10">
    <property type="entry name" value="Winged helix-like DNA-binding domain superfamily/Winged helix DNA-binding domain"/>
    <property type="match status" value="1"/>
</dbReference>